<keyword evidence="3" id="KW-1185">Reference proteome</keyword>
<accession>A0A819CMB6</accession>
<dbReference type="AlphaFoldDB" id="A0A819CMB6"/>
<reference evidence="2" key="1">
    <citation type="submission" date="2021-02" db="EMBL/GenBank/DDBJ databases">
        <authorList>
            <person name="Nowell W R."/>
        </authorList>
    </citation>
    <scope>NUCLEOTIDE SEQUENCE</scope>
</reference>
<dbReference type="EMBL" id="CAJOBG010000491">
    <property type="protein sequence ID" value="CAF3821389.1"/>
    <property type="molecule type" value="Genomic_DNA"/>
</dbReference>
<sequence>MIFIETANIQIHINIKQWLNHYKTDFWQVNYCVEYLLILVIQTVLTDPICVYDIGDGLKFDLRTLGFAHGKGPKYDRISSINPTTKHLVVMDVIHIRNLLMTIVQMLQHVMVGLFWTLFSFVYLINRLIIRLLSNLKCFHRNTQSATTTKSKFSQAFVISLNQYGSTRPIQSIYRSDSLFSNGDLTLDNERISAISNYGKINLTINHYSAMIDNCQQPKTCLLKHYLKTYNPLEIDLIEANPETIRTSKVTEISGDDRSSDTSTLPADNCYSMNCTNKQKIHQSKRYVRLKEQENCSANVSIIDDQPSSCSTRLTSSVLPVVMVTDCSNSQRLHTDIIEMNENE</sequence>
<proteinExistence type="predicted"/>
<evidence type="ECO:0000313" key="2">
    <source>
        <dbReference type="EMBL" id="CAF3821389.1"/>
    </source>
</evidence>
<gene>
    <name evidence="2" type="ORF">OVN521_LOCUS5071</name>
</gene>
<comment type="caution">
    <text evidence="2">The sequence shown here is derived from an EMBL/GenBank/DDBJ whole genome shotgun (WGS) entry which is preliminary data.</text>
</comment>
<feature type="transmembrane region" description="Helical" evidence="1">
    <location>
        <begin position="106"/>
        <end position="125"/>
    </location>
</feature>
<protein>
    <submittedName>
        <fullName evidence="2">Uncharacterized protein</fullName>
    </submittedName>
</protein>
<evidence type="ECO:0000256" key="1">
    <source>
        <dbReference type="SAM" id="Phobius"/>
    </source>
</evidence>
<keyword evidence="1" id="KW-0812">Transmembrane</keyword>
<evidence type="ECO:0000313" key="3">
    <source>
        <dbReference type="Proteomes" id="UP000663866"/>
    </source>
</evidence>
<dbReference type="Proteomes" id="UP000663866">
    <property type="component" value="Unassembled WGS sequence"/>
</dbReference>
<keyword evidence="1" id="KW-1133">Transmembrane helix</keyword>
<name>A0A819CMB6_9BILA</name>
<organism evidence="2 3">
    <name type="scientific">Rotaria magnacalcarata</name>
    <dbReference type="NCBI Taxonomy" id="392030"/>
    <lineage>
        <taxon>Eukaryota</taxon>
        <taxon>Metazoa</taxon>
        <taxon>Spiralia</taxon>
        <taxon>Gnathifera</taxon>
        <taxon>Rotifera</taxon>
        <taxon>Eurotatoria</taxon>
        <taxon>Bdelloidea</taxon>
        <taxon>Philodinida</taxon>
        <taxon>Philodinidae</taxon>
        <taxon>Rotaria</taxon>
    </lineage>
</organism>
<keyword evidence="1" id="KW-0472">Membrane</keyword>